<accession>A0A834F6G8</accession>
<proteinExistence type="predicted"/>
<keyword evidence="1" id="KW-0812">Transmembrane</keyword>
<dbReference type="EMBL" id="WKFB01000548">
    <property type="protein sequence ID" value="KAF6719867.1"/>
    <property type="molecule type" value="Genomic_DNA"/>
</dbReference>
<name>A0A834F6G8_ORYME</name>
<dbReference type="InterPro" id="IPR042855">
    <property type="entry name" value="V_SNARE_CC"/>
</dbReference>
<comment type="caution">
    <text evidence="3">The sequence shown here is derived from an EMBL/GenBank/DDBJ whole genome shotgun (WGS) entry which is preliminary data.</text>
</comment>
<evidence type="ECO:0000313" key="4">
    <source>
        <dbReference type="Proteomes" id="UP000646548"/>
    </source>
</evidence>
<keyword evidence="1" id="KW-1133">Transmembrane helix</keyword>
<reference evidence="3" key="1">
    <citation type="journal article" name="BMC Genomics">
        <title>Long-read sequencing and de novo genome assembly of marine medaka (Oryzias melastigma).</title>
        <authorList>
            <person name="Liang P."/>
            <person name="Saqib H.S.A."/>
            <person name="Ni X."/>
            <person name="Shen Y."/>
        </authorList>
    </citation>
    <scope>NUCLEOTIDE SEQUENCE</scope>
    <source>
        <strain evidence="3">Bigg-433</strain>
    </source>
</reference>
<keyword evidence="1" id="KW-0472">Membrane</keyword>
<sequence>MEEMAGQFEETSKKVAWYYKCKNIKLMVLLVVIGLIIVILIVLLATGVIPVNAPTSANISSTPKP</sequence>
<evidence type="ECO:0000259" key="2">
    <source>
        <dbReference type="Pfam" id="PF00957"/>
    </source>
</evidence>
<gene>
    <name evidence="3" type="ORF">FQA47_000187</name>
</gene>
<protein>
    <recommendedName>
        <fullName evidence="2">V-SNARE coiled-coil homology domain-containing protein</fullName>
    </recommendedName>
</protein>
<feature type="transmembrane region" description="Helical" evidence="1">
    <location>
        <begin position="26"/>
        <end position="49"/>
    </location>
</feature>
<dbReference type="Gene3D" id="1.20.5.110">
    <property type="match status" value="1"/>
</dbReference>
<organism evidence="3 4">
    <name type="scientific">Oryzias melastigma</name>
    <name type="common">Marine medaka</name>
    <dbReference type="NCBI Taxonomy" id="30732"/>
    <lineage>
        <taxon>Eukaryota</taxon>
        <taxon>Metazoa</taxon>
        <taxon>Chordata</taxon>
        <taxon>Craniata</taxon>
        <taxon>Vertebrata</taxon>
        <taxon>Euteleostomi</taxon>
        <taxon>Actinopterygii</taxon>
        <taxon>Neopterygii</taxon>
        <taxon>Teleostei</taxon>
        <taxon>Neoteleostei</taxon>
        <taxon>Acanthomorphata</taxon>
        <taxon>Ovalentaria</taxon>
        <taxon>Atherinomorphae</taxon>
        <taxon>Beloniformes</taxon>
        <taxon>Adrianichthyidae</taxon>
        <taxon>Oryziinae</taxon>
        <taxon>Oryzias</taxon>
    </lineage>
</organism>
<dbReference type="AlphaFoldDB" id="A0A834F6G8"/>
<dbReference type="Proteomes" id="UP000646548">
    <property type="component" value="Unassembled WGS sequence"/>
</dbReference>
<evidence type="ECO:0000313" key="3">
    <source>
        <dbReference type="EMBL" id="KAF6719867.1"/>
    </source>
</evidence>
<feature type="domain" description="V-SNARE coiled-coil homology" evidence="2">
    <location>
        <begin position="1"/>
        <end position="42"/>
    </location>
</feature>
<evidence type="ECO:0000256" key="1">
    <source>
        <dbReference type="SAM" id="Phobius"/>
    </source>
</evidence>
<dbReference type="Pfam" id="PF00957">
    <property type="entry name" value="Synaptobrevin"/>
    <property type="match status" value="1"/>
</dbReference>